<reference evidence="3" key="1">
    <citation type="journal article" date="2013" name="Mol. Plant Microbe Interact.">
        <title>Global aspects of pacC regulation of pathogenicity genes in Colletotrichum gloeosporioides as revealed by transcriptome analysis.</title>
        <authorList>
            <person name="Alkan N."/>
            <person name="Meng X."/>
            <person name="Friedlander G."/>
            <person name="Reuveni E."/>
            <person name="Sukno S."/>
            <person name="Sherman A."/>
            <person name="Thon M."/>
            <person name="Fluhr R."/>
            <person name="Prusky D."/>
        </authorList>
    </citation>
    <scope>NUCLEOTIDE SEQUENCE [LARGE SCALE GENOMIC DNA]</scope>
    <source>
        <strain evidence="3">Cg-14</strain>
    </source>
</reference>
<dbReference type="AlphaFoldDB" id="T0KED4"/>
<proteinExistence type="predicted"/>
<evidence type="ECO:0000313" key="2">
    <source>
        <dbReference type="EMBL" id="EQB50434.1"/>
    </source>
</evidence>
<protein>
    <submittedName>
        <fullName evidence="2">Uncharacterized protein</fullName>
    </submittedName>
</protein>
<gene>
    <name evidence="2" type="ORF">CGLO_10130</name>
</gene>
<dbReference type="HOGENOM" id="CLU_3175344_0_0_1"/>
<name>T0KED4_COLGC</name>
<dbReference type="EMBL" id="AMYD01002055">
    <property type="protein sequence ID" value="EQB50434.1"/>
    <property type="molecule type" value="Genomic_DNA"/>
</dbReference>
<evidence type="ECO:0000313" key="3">
    <source>
        <dbReference type="Proteomes" id="UP000015530"/>
    </source>
</evidence>
<sequence length="47" mass="4826">MTGTPVPASPAPPPALQDSSEAGQSRLDWTPVLRFLLLPGATSPSLP</sequence>
<organism evidence="2 3">
    <name type="scientific">Colletotrichum gloeosporioides (strain Cg-14)</name>
    <name type="common">Anthracnose fungus</name>
    <name type="synonym">Glomerella cingulata</name>
    <dbReference type="NCBI Taxonomy" id="1237896"/>
    <lineage>
        <taxon>Eukaryota</taxon>
        <taxon>Fungi</taxon>
        <taxon>Dikarya</taxon>
        <taxon>Ascomycota</taxon>
        <taxon>Pezizomycotina</taxon>
        <taxon>Sordariomycetes</taxon>
        <taxon>Hypocreomycetidae</taxon>
        <taxon>Glomerellales</taxon>
        <taxon>Glomerellaceae</taxon>
        <taxon>Colletotrichum</taxon>
        <taxon>Colletotrichum gloeosporioides species complex</taxon>
    </lineage>
</organism>
<comment type="caution">
    <text evidence="2">The sequence shown here is derived from an EMBL/GenBank/DDBJ whole genome shotgun (WGS) entry which is preliminary data.</text>
</comment>
<evidence type="ECO:0000256" key="1">
    <source>
        <dbReference type="SAM" id="MobiDB-lite"/>
    </source>
</evidence>
<accession>T0KED4</accession>
<feature type="region of interest" description="Disordered" evidence="1">
    <location>
        <begin position="1"/>
        <end position="25"/>
    </location>
</feature>
<dbReference type="Proteomes" id="UP000015530">
    <property type="component" value="Unassembled WGS sequence"/>
</dbReference>